<dbReference type="OrthoDB" id="1682119at2759"/>
<sequence length="95" mass="11234">MVDIKTIVSEMVKVMSKNTKHKLNQLKDDAQLFLQIQNFIDCDVVALINHYEFVKELMNHLEFLYFGKGNISWMYEVCQAFNLLKIKTCHLQHTL</sequence>
<gene>
    <name evidence="1" type="ORF">EPI10_024867</name>
</gene>
<protein>
    <submittedName>
        <fullName evidence="1">Gag-pol polyprotein</fullName>
    </submittedName>
</protein>
<reference evidence="2" key="1">
    <citation type="journal article" date="2019" name="Plant Biotechnol. J.">
        <title>Genome sequencing of the Australian wild diploid species Gossypium australe highlights disease resistance and delayed gland morphogenesis.</title>
        <authorList>
            <person name="Cai Y."/>
            <person name="Cai X."/>
            <person name="Wang Q."/>
            <person name="Wang P."/>
            <person name="Zhang Y."/>
            <person name="Cai C."/>
            <person name="Xu Y."/>
            <person name="Wang K."/>
            <person name="Zhou Z."/>
            <person name="Wang C."/>
            <person name="Geng S."/>
            <person name="Li B."/>
            <person name="Dong Q."/>
            <person name="Hou Y."/>
            <person name="Wang H."/>
            <person name="Ai P."/>
            <person name="Liu Z."/>
            <person name="Yi F."/>
            <person name="Sun M."/>
            <person name="An G."/>
            <person name="Cheng J."/>
            <person name="Zhang Y."/>
            <person name="Shi Q."/>
            <person name="Xie Y."/>
            <person name="Shi X."/>
            <person name="Chang Y."/>
            <person name="Huang F."/>
            <person name="Chen Y."/>
            <person name="Hong S."/>
            <person name="Mi L."/>
            <person name="Sun Q."/>
            <person name="Zhang L."/>
            <person name="Zhou B."/>
            <person name="Peng R."/>
            <person name="Zhang X."/>
            <person name="Liu F."/>
        </authorList>
    </citation>
    <scope>NUCLEOTIDE SEQUENCE [LARGE SCALE GENOMIC DNA]</scope>
    <source>
        <strain evidence="2">cv. PA1801</strain>
    </source>
</reference>
<name>A0A5B6W0B2_9ROSI</name>
<comment type="caution">
    <text evidence="1">The sequence shown here is derived from an EMBL/GenBank/DDBJ whole genome shotgun (WGS) entry which is preliminary data.</text>
</comment>
<dbReference type="EMBL" id="SMMG02000005">
    <property type="protein sequence ID" value="KAA3474598.1"/>
    <property type="molecule type" value="Genomic_DNA"/>
</dbReference>
<evidence type="ECO:0000313" key="2">
    <source>
        <dbReference type="Proteomes" id="UP000325315"/>
    </source>
</evidence>
<accession>A0A5B6W0B2</accession>
<evidence type="ECO:0000313" key="1">
    <source>
        <dbReference type="EMBL" id="KAA3474598.1"/>
    </source>
</evidence>
<dbReference type="Proteomes" id="UP000325315">
    <property type="component" value="Unassembled WGS sequence"/>
</dbReference>
<organism evidence="1 2">
    <name type="scientific">Gossypium australe</name>
    <dbReference type="NCBI Taxonomy" id="47621"/>
    <lineage>
        <taxon>Eukaryota</taxon>
        <taxon>Viridiplantae</taxon>
        <taxon>Streptophyta</taxon>
        <taxon>Embryophyta</taxon>
        <taxon>Tracheophyta</taxon>
        <taxon>Spermatophyta</taxon>
        <taxon>Magnoliopsida</taxon>
        <taxon>eudicotyledons</taxon>
        <taxon>Gunneridae</taxon>
        <taxon>Pentapetalae</taxon>
        <taxon>rosids</taxon>
        <taxon>malvids</taxon>
        <taxon>Malvales</taxon>
        <taxon>Malvaceae</taxon>
        <taxon>Malvoideae</taxon>
        <taxon>Gossypium</taxon>
    </lineage>
</organism>
<proteinExistence type="predicted"/>
<keyword evidence="2" id="KW-1185">Reference proteome</keyword>
<dbReference type="AlphaFoldDB" id="A0A5B6W0B2"/>